<organism evidence="1">
    <name type="scientific">marine metagenome</name>
    <dbReference type="NCBI Taxonomy" id="408172"/>
    <lineage>
        <taxon>unclassified sequences</taxon>
        <taxon>metagenomes</taxon>
        <taxon>ecological metagenomes</taxon>
    </lineage>
</organism>
<name>A0A382W917_9ZZZZ</name>
<proteinExistence type="predicted"/>
<protein>
    <submittedName>
        <fullName evidence="1">Uncharacterized protein</fullName>
    </submittedName>
</protein>
<evidence type="ECO:0000313" key="1">
    <source>
        <dbReference type="EMBL" id="SVD55154.1"/>
    </source>
</evidence>
<gene>
    <name evidence="1" type="ORF">METZ01_LOCUS408008</name>
</gene>
<dbReference type="EMBL" id="UINC01157910">
    <property type="protein sequence ID" value="SVD55154.1"/>
    <property type="molecule type" value="Genomic_DNA"/>
</dbReference>
<sequence>MNIGLFLTIREFRKLAGDTSGKAGADTDLPYRMTRRLS</sequence>
<dbReference type="AlphaFoldDB" id="A0A382W917"/>
<accession>A0A382W917</accession>
<reference evidence="1" key="1">
    <citation type="submission" date="2018-05" db="EMBL/GenBank/DDBJ databases">
        <authorList>
            <person name="Lanie J.A."/>
            <person name="Ng W.-L."/>
            <person name="Kazmierczak K.M."/>
            <person name="Andrzejewski T.M."/>
            <person name="Davidsen T.M."/>
            <person name="Wayne K.J."/>
            <person name="Tettelin H."/>
            <person name="Glass J.I."/>
            <person name="Rusch D."/>
            <person name="Podicherti R."/>
            <person name="Tsui H.-C.T."/>
            <person name="Winkler M.E."/>
        </authorList>
    </citation>
    <scope>NUCLEOTIDE SEQUENCE</scope>
</reference>